<dbReference type="EMBL" id="JAACJM010000442">
    <property type="protein sequence ID" value="KAF5318908.1"/>
    <property type="molecule type" value="Genomic_DNA"/>
</dbReference>
<protein>
    <submittedName>
        <fullName evidence="2">Uncharacterized protein</fullName>
    </submittedName>
</protein>
<evidence type="ECO:0000313" key="2">
    <source>
        <dbReference type="EMBL" id="KAF5318908.1"/>
    </source>
</evidence>
<name>A0A8H5BAK2_9AGAR</name>
<feature type="transmembrane region" description="Helical" evidence="1">
    <location>
        <begin position="46"/>
        <end position="65"/>
    </location>
</feature>
<keyword evidence="1" id="KW-0812">Transmembrane</keyword>
<gene>
    <name evidence="2" type="ORF">D9758_018903</name>
</gene>
<keyword evidence="1" id="KW-1133">Transmembrane helix</keyword>
<evidence type="ECO:0000313" key="3">
    <source>
        <dbReference type="Proteomes" id="UP000559256"/>
    </source>
</evidence>
<dbReference type="OrthoDB" id="2952413at2759"/>
<proteinExistence type="predicted"/>
<dbReference type="Proteomes" id="UP000559256">
    <property type="component" value="Unassembled WGS sequence"/>
</dbReference>
<comment type="caution">
    <text evidence="2">The sequence shown here is derived from an EMBL/GenBank/DDBJ whole genome shotgun (WGS) entry which is preliminary data.</text>
</comment>
<reference evidence="2 3" key="1">
    <citation type="journal article" date="2020" name="ISME J.">
        <title>Uncovering the hidden diversity of litter-decomposition mechanisms in mushroom-forming fungi.</title>
        <authorList>
            <person name="Floudas D."/>
            <person name="Bentzer J."/>
            <person name="Ahren D."/>
            <person name="Johansson T."/>
            <person name="Persson P."/>
            <person name="Tunlid A."/>
        </authorList>
    </citation>
    <scope>NUCLEOTIDE SEQUENCE [LARGE SCALE GENOMIC DNA]</scope>
    <source>
        <strain evidence="2 3">CBS 291.85</strain>
    </source>
</reference>
<evidence type="ECO:0000256" key="1">
    <source>
        <dbReference type="SAM" id="Phobius"/>
    </source>
</evidence>
<accession>A0A8H5BAK2</accession>
<feature type="transmembrane region" description="Helical" evidence="1">
    <location>
        <begin position="104"/>
        <end position="124"/>
    </location>
</feature>
<keyword evidence="1" id="KW-0472">Membrane</keyword>
<sequence>MTADLVAGFYVTVRIGTNTAKAAFLSPPGIPLWGCLTAPANQPFEYISWIPAIFFQAMFCILSLWKLFQSAAYRDETSSWKWIDLRHFKDMSPLFVLFVRDGTIYFLFSLTSLLLSLVLTMWGPAGVTNAVWPTSIIAIAQTRLLLNLRVNQSTDYNSSNGNTQTGQSSTFVAIPMRVLGRNQTSTEGSVSTATHV</sequence>
<keyword evidence="3" id="KW-1185">Reference proteome</keyword>
<dbReference type="AlphaFoldDB" id="A0A8H5BAK2"/>
<organism evidence="2 3">
    <name type="scientific">Tetrapyrgos nigripes</name>
    <dbReference type="NCBI Taxonomy" id="182062"/>
    <lineage>
        <taxon>Eukaryota</taxon>
        <taxon>Fungi</taxon>
        <taxon>Dikarya</taxon>
        <taxon>Basidiomycota</taxon>
        <taxon>Agaricomycotina</taxon>
        <taxon>Agaricomycetes</taxon>
        <taxon>Agaricomycetidae</taxon>
        <taxon>Agaricales</taxon>
        <taxon>Marasmiineae</taxon>
        <taxon>Marasmiaceae</taxon>
        <taxon>Tetrapyrgos</taxon>
    </lineage>
</organism>